<keyword evidence="3" id="KW-1185">Reference proteome</keyword>
<gene>
    <name evidence="2" type="ORF">ACFQGH_10980</name>
</gene>
<dbReference type="InterPro" id="IPR050834">
    <property type="entry name" value="Glycosyltransf_2"/>
</dbReference>
<evidence type="ECO:0000313" key="2">
    <source>
        <dbReference type="EMBL" id="MFC6905717.1"/>
    </source>
</evidence>
<accession>A0ABD5V2H0</accession>
<comment type="caution">
    <text evidence="2">The sequence shown here is derived from an EMBL/GenBank/DDBJ whole genome shotgun (WGS) entry which is preliminary data.</text>
</comment>
<keyword evidence="2" id="KW-0808">Transferase</keyword>
<organism evidence="2 3">
    <name type="scientific">Halalkalicoccus tibetensis</name>
    <dbReference type="NCBI Taxonomy" id="175632"/>
    <lineage>
        <taxon>Archaea</taxon>
        <taxon>Methanobacteriati</taxon>
        <taxon>Methanobacteriota</taxon>
        <taxon>Stenosarchaea group</taxon>
        <taxon>Halobacteria</taxon>
        <taxon>Halobacteriales</taxon>
        <taxon>Halococcaceae</taxon>
        <taxon>Halalkalicoccus</taxon>
    </lineage>
</organism>
<dbReference type="Gene3D" id="3.90.550.10">
    <property type="entry name" value="Spore Coat Polysaccharide Biosynthesis Protein SpsA, Chain A"/>
    <property type="match status" value="1"/>
</dbReference>
<protein>
    <submittedName>
        <fullName evidence="2">Glycosyltransferase</fullName>
        <ecNumber evidence="2">2.4.-.-</ecNumber>
    </submittedName>
</protein>
<dbReference type="SUPFAM" id="SSF53448">
    <property type="entry name" value="Nucleotide-diphospho-sugar transferases"/>
    <property type="match status" value="1"/>
</dbReference>
<dbReference type="RefSeq" id="WP_340604244.1">
    <property type="nucleotide sequence ID" value="NZ_JBBMXV010000003.1"/>
</dbReference>
<dbReference type="Pfam" id="PF00535">
    <property type="entry name" value="Glycos_transf_2"/>
    <property type="match status" value="1"/>
</dbReference>
<feature type="domain" description="Glycosyltransferase 2-like" evidence="1">
    <location>
        <begin position="14"/>
        <end position="141"/>
    </location>
</feature>
<reference evidence="2 3" key="1">
    <citation type="journal article" date="2019" name="Int. J. Syst. Evol. Microbiol.">
        <title>The Global Catalogue of Microorganisms (GCM) 10K type strain sequencing project: providing services to taxonomists for standard genome sequencing and annotation.</title>
        <authorList>
            <consortium name="The Broad Institute Genomics Platform"/>
            <consortium name="The Broad Institute Genome Sequencing Center for Infectious Disease"/>
            <person name="Wu L."/>
            <person name="Ma J."/>
        </authorList>
    </citation>
    <scope>NUCLEOTIDE SEQUENCE [LARGE SCALE GENOMIC DNA]</scope>
    <source>
        <strain evidence="2 3">CGMCC 1.3240</strain>
    </source>
</reference>
<dbReference type="Proteomes" id="UP001596312">
    <property type="component" value="Unassembled WGS sequence"/>
</dbReference>
<dbReference type="PANTHER" id="PTHR43685">
    <property type="entry name" value="GLYCOSYLTRANSFERASE"/>
    <property type="match status" value="1"/>
</dbReference>
<dbReference type="AlphaFoldDB" id="A0ABD5V2H0"/>
<name>A0ABD5V2H0_9EURY</name>
<keyword evidence="2" id="KW-0328">Glycosyltransferase</keyword>
<dbReference type="PANTHER" id="PTHR43685:SF2">
    <property type="entry name" value="GLYCOSYLTRANSFERASE 2-LIKE DOMAIN-CONTAINING PROTEIN"/>
    <property type="match status" value="1"/>
</dbReference>
<sequence length="306" mass="34604">MNHAEESGAEPRLSVVIPVYNDPRGIRETLESVAEQTYPTGEYEVLAVDNGSTDGTREVIRAFASFYGNVHLLVEDDVQGSYAARNEGIRQARGELVSFVDADMTVEDDWAESIVASYDEHGWDYMGYPIESYIKGRETLGAVYDRLLGGFPVERYMREKGFTVTASLVVTRELLEAVGPFDERYVSQGDGEFGKRVREAGFDQRFEPGITAYHPTRADLRAWLKKQVRIGRGAAQHRRFHPELSDDDSPFTIRRLLPPRPGQFYRRLAEATDPTPRRAMALYGVDYLSKLARTAGAIAERIDRRR</sequence>
<dbReference type="EC" id="2.4.-.-" evidence="2"/>
<dbReference type="InterPro" id="IPR001173">
    <property type="entry name" value="Glyco_trans_2-like"/>
</dbReference>
<dbReference type="InterPro" id="IPR029044">
    <property type="entry name" value="Nucleotide-diphossugar_trans"/>
</dbReference>
<evidence type="ECO:0000259" key="1">
    <source>
        <dbReference type="Pfam" id="PF00535"/>
    </source>
</evidence>
<dbReference type="GO" id="GO:0016757">
    <property type="term" value="F:glycosyltransferase activity"/>
    <property type="evidence" value="ECO:0007669"/>
    <property type="project" value="UniProtKB-KW"/>
</dbReference>
<dbReference type="EMBL" id="JBHSXQ010000003">
    <property type="protein sequence ID" value="MFC6905717.1"/>
    <property type="molecule type" value="Genomic_DNA"/>
</dbReference>
<evidence type="ECO:0000313" key="3">
    <source>
        <dbReference type="Proteomes" id="UP001596312"/>
    </source>
</evidence>
<proteinExistence type="predicted"/>